<dbReference type="PANTHER" id="PTHR19879:SF9">
    <property type="entry name" value="TRANSCRIPTION INITIATION FACTOR TFIID SUBUNIT 5"/>
    <property type="match status" value="1"/>
</dbReference>
<dbReference type="Pfam" id="PF00400">
    <property type="entry name" value="WD40"/>
    <property type="match status" value="9"/>
</dbReference>
<evidence type="ECO:0000256" key="4">
    <source>
        <dbReference type="SAM" id="Phobius"/>
    </source>
</evidence>
<keyword evidence="4" id="KW-0812">Transmembrane</keyword>
<evidence type="ECO:0000256" key="1">
    <source>
        <dbReference type="ARBA" id="ARBA00022574"/>
    </source>
</evidence>
<name>A0AAU9JGV1_9CILI</name>
<feature type="transmembrane region" description="Helical" evidence="4">
    <location>
        <begin position="891"/>
        <end position="910"/>
    </location>
</feature>
<sequence length="1206" mass="138199">MASLKSPGLISESALEVSYRRDTIENKFALLKSNEPKPESTVIYYKTEVKSVVMTSDEKYIAAGLADGSIMVMNIEETNEDIEHEIMLAGHKDEVKCMCISHDDKILISGSYDCTIRIWNIEDKIEETLFNQHEDKILALALSFDNKKLLSSSMDSSVIIWNLVARSSEYVINNLGANIYTIGLSNNGKLALFGGSSQNIIVWDLDENFKKNQLVGHNWPILSITLTSDSKWAISSGMDKTIRLWDLTKMREEKILAECSDTINSLSVTHDNLYVIYGGHDGVVGILSLKTYQEILITAHSASISSIYISKTSKYMISGSNDKKVRICKLSEYPDEIKHSGHDGRIYSIATSSDSNYMATASDDSKIILWKINSPDFEGILEGHDGPVHSVVYTSDGSRCISGSQDQTIRIWDLFTAKEEMILRGHDEGILSLCLSSDDKYIISGSIDKAIKIWKIDDGSCIATFKGHEHKITSICISTDNLKIYSGSKDKTIRCWSFLDSKEISLMYGHEDEVTCLCLSSNNKRLISGGLDGTMRIWNTKLYYQEGIIIDDDKMINKMLISADDRFLFTQVDRRYIKMWSIPDRQILAILYEFKDILSLALTPDNEWLIISTKQHVKAFKSPISNQNQNTVIPYKYSFIFRSFIYGLLNYRSISPISDFYNYVISPWCITALHVFAQLNLSKLLEDSISANGKFIACATGETPLSISLNKKSKLCAEIIIKLFPIIFKNNQSAFEYLRETLPLLNKSSLPSLIVLYNSAFPVVHYQYLPTFGSLLEYPPTIKLSKTPHIDPSQFVHQKQEMSNMLFTDYGLEWRQSLFSLNLSMGDKKSIKLVRSILKCKQTEIYRTEFIKSLLAFKWQQIRHIMWIQAIVYSCLLLILFIHSVVVRDDIVTLILILIFNSLMLLYEIIQSNESVGSYIREFWNILDMMRICLMYMYPISVFADADRLTKDAMLAILNIVAWVRFVGYFRMFDSTRYMIKILMEVVEYLKPFFVVLFIAILAQTTALYTDSENPEKFKDTWLDAYANAYGNFVNYSLDLQIVIFVFTSLFITLVLLSALVALLTYTLEKLSDEHDIADQQEKAEIILEYDTIHIKGRHKGKNMYLQQCGISIGKHEEHKTAAINLYKKNIEKRSQMLSKCFDLVEKNTNRLEKKMKKREILKKYVAEFSKEILNLRATFQKEIDEFRASMENFKNDLSNRKTFIK</sequence>
<feature type="repeat" description="WD" evidence="3">
    <location>
        <begin position="465"/>
        <end position="506"/>
    </location>
</feature>
<feature type="repeat" description="WD" evidence="3">
    <location>
        <begin position="130"/>
        <end position="171"/>
    </location>
</feature>
<evidence type="ECO:0000256" key="2">
    <source>
        <dbReference type="ARBA" id="ARBA00022737"/>
    </source>
</evidence>
<organism evidence="5 6">
    <name type="scientific">Blepharisma stoltei</name>
    <dbReference type="NCBI Taxonomy" id="1481888"/>
    <lineage>
        <taxon>Eukaryota</taxon>
        <taxon>Sar</taxon>
        <taxon>Alveolata</taxon>
        <taxon>Ciliophora</taxon>
        <taxon>Postciliodesmatophora</taxon>
        <taxon>Heterotrichea</taxon>
        <taxon>Heterotrichida</taxon>
        <taxon>Blepharismidae</taxon>
        <taxon>Blepharisma</taxon>
    </lineage>
</organism>
<gene>
    <name evidence="5" type="ORF">BSTOLATCC_MIC40560</name>
</gene>
<feature type="repeat" description="WD" evidence="3">
    <location>
        <begin position="339"/>
        <end position="374"/>
    </location>
</feature>
<dbReference type="InterPro" id="IPR001680">
    <property type="entry name" value="WD40_rpt"/>
</dbReference>
<keyword evidence="4" id="KW-1133">Transmembrane helix</keyword>
<reference evidence="5" key="1">
    <citation type="submission" date="2021-09" db="EMBL/GenBank/DDBJ databases">
        <authorList>
            <consortium name="AG Swart"/>
            <person name="Singh M."/>
            <person name="Singh A."/>
            <person name="Seah K."/>
            <person name="Emmerich C."/>
        </authorList>
    </citation>
    <scope>NUCLEOTIDE SEQUENCE</scope>
    <source>
        <strain evidence="5">ATCC30299</strain>
    </source>
</reference>
<dbReference type="CDD" id="cd00200">
    <property type="entry name" value="WD40"/>
    <property type="match status" value="2"/>
</dbReference>
<dbReference type="SMART" id="SM00320">
    <property type="entry name" value="WD40"/>
    <property type="match status" value="13"/>
</dbReference>
<feature type="transmembrane region" description="Helical" evidence="4">
    <location>
        <begin position="993"/>
        <end position="1010"/>
    </location>
</feature>
<accession>A0AAU9JGV1</accession>
<dbReference type="Gene3D" id="2.130.10.10">
    <property type="entry name" value="YVTN repeat-like/Quinoprotein amine dehydrogenase"/>
    <property type="match status" value="4"/>
</dbReference>
<dbReference type="PROSITE" id="PS50294">
    <property type="entry name" value="WD_REPEATS_REGION"/>
    <property type="match status" value="8"/>
</dbReference>
<dbReference type="PROSITE" id="PS00678">
    <property type="entry name" value="WD_REPEATS_1"/>
    <property type="match status" value="4"/>
</dbReference>
<feature type="transmembrane region" description="Helical" evidence="4">
    <location>
        <begin position="1042"/>
        <end position="1066"/>
    </location>
</feature>
<dbReference type="EMBL" id="CAJZBQ010000040">
    <property type="protein sequence ID" value="CAG9326124.1"/>
    <property type="molecule type" value="Genomic_DNA"/>
</dbReference>
<protein>
    <recommendedName>
        <fullName evidence="7">Ion transport domain-containing protein</fullName>
    </recommendedName>
</protein>
<dbReference type="InterPro" id="IPR015943">
    <property type="entry name" value="WD40/YVTN_repeat-like_dom_sf"/>
</dbReference>
<evidence type="ECO:0000313" key="5">
    <source>
        <dbReference type="EMBL" id="CAG9326124.1"/>
    </source>
</evidence>
<dbReference type="AlphaFoldDB" id="A0AAU9JGV1"/>
<keyword evidence="6" id="KW-1185">Reference proteome</keyword>
<comment type="caution">
    <text evidence="5">The sequence shown here is derived from an EMBL/GenBank/DDBJ whole genome shotgun (WGS) entry which is preliminary data.</text>
</comment>
<feature type="repeat" description="WD" evidence="3">
    <location>
        <begin position="214"/>
        <end position="255"/>
    </location>
</feature>
<dbReference type="SUPFAM" id="SSF50978">
    <property type="entry name" value="WD40 repeat-like"/>
    <property type="match status" value="2"/>
</dbReference>
<keyword evidence="4" id="KW-0472">Membrane</keyword>
<evidence type="ECO:0000256" key="3">
    <source>
        <dbReference type="PROSITE-ProRule" id="PRU00221"/>
    </source>
</evidence>
<keyword evidence="1 3" id="KW-0853">WD repeat</keyword>
<evidence type="ECO:0000313" key="6">
    <source>
        <dbReference type="Proteomes" id="UP001162131"/>
    </source>
</evidence>
<dbReference type="PRINTS" id="PR00320">
    <property type="entry name" value="GPROTEINBRPT"/>
</dbReference>
<keyword evidence="2" id="KW-0677">Repeat</keyword>
<dbReference type="InterPro" id="IPR020472">
    <property type="entry name" value="WD40_PAC1"/>
</dbReference>
<dbReference type="PANTHER" id="PTHR19879">
    <property type="entry name" value="TRANSCRIPTION INITIATION FACTOR TFIID"/>
    <property type="match status" value="1"/>
</dbReference>
<feature type="repeat" description="WD" evidence="3">
    <location>
        <begin position="88"/>
        <end position="122"/>
    </location>
</feature>
<proteinExistence type="predicted"/>
<feature type="repeat" description="WD" evidence="3">
    <location>
        <begin position="297"/>
        <end position="327"/>
    </location>
</feature>
<dbReference type="Proteomes" id="UP001162131">
    <property type="component" value="Unassembled WGS sequence"/>
</dbReference>
<dbReference type="InterPro" id="IPR036322">
    <property type="entry name" value="WD40_repeat_dom_sf"/>
</dbReference>
<dbReference type="PROSITE" id="PS50082">
    <property type="entry name" value="WD_REPEATS_2"/>
    <property type="match status" value="9"/>
</dbReference>
<feature type="transmembrane region" description="Helical" evidence="4">
    <location>
        <begin position="953"/>
        <end position="972"/>
    </location>
</feature>
<evidence type="ECO:0008006" key="7">
    <source>
        <dbReference type="Google" id="ProtNLM"/>
    </source>
</evidence>
<feature type="transmembrane region" description="Helical" evidence="4">
    <location>
        <begin position="865"/>
        <end position="885"/>
    </location>
</feature>
<feature type="repeat" description="WD" evidence="3">
    <location>
        <begin position="381"/>
        <end position="422"/>
    </location>
</feature>
<feature type="repeat" description="WD" evidence="3">
    <location>
        <begin position="507"/>
        <end position="539"/>
    </location>
</feature>
<feature type="repeat" description="WD" evidence="3">
    <location>
        <begin position="423"/>
        <end position="464"/>
    </location>
</feature>
<dbReference type="InterPro" id="IPR019775">
    <property type="entry name" value="WD40_repeat_CS"/>
</dbReference>